<comment type="similarity">
    <text evidence="3 4">Belongs to the glutamine synthetase family.</text>
</comment>
<dbReference type="Gene3D" id="3.30.590.10">
    <property type="entry name" value="Glutamine synthetase/guanido kinase, catalytic domain"/>
    <property type="match status" value="1"/>
</dbReference>
<feature type="domain" description="GS catalytic" evidence="5">
    <location>
        <begin position="97"/>
        <end position="416"/>
    </location>
</feature>
<sequence length="416" mass="46182">MATETPSHPTNPLGRFQLDHPKVSFIRFQWLDFAGVLRARVLLIESAIAMLVEGKQLEINELAVNFTVNHFLMPSRFDGSYRLVPDWSSLRLAASPTNAIVMCALDYITPGSPPNGDLCYRQALERVLRQAREGWNLEFPRGLRGLGHFAVSGLRDPCYQYVEECVHQLQAQGVKFHSLHSEGHRGQYEISLAPLPPAQGINQLILVQDYLKDTFSRHGYMVTMSPKPVASDSQTNGQHMHFSLQPARPDLEASFLAGILKHLPSLCAFCLPQKVSYERVQSFVAGDTVCWGTAARHAPIRKIGPSYWEIRCIDATANMYSTLAAIIGAGLLGIASKEPLTWPDLGPLANEDVSGGEPLPRSLEDALAILDVDAGGLATMIGRPLIDHYIKVKQYELSQVKDMDKQTLRELLIELF</sequence>
<dbReference type="PROSITE" id="PS51987">
    <property type="entry name" value="GS_CATALYTIC"/>
    <property type="match status" value="1"/>
</dbReference>
<organism evidence="6 7">
    <name type="scientific">Penicillium nalgiovense</name>
    <dbReference type="NCBI Taxonomy" id="60175"/>
    <lineage>
        <taxon>Eukaryota</taxon>
        <taxon>Fungi</taxon>
        <taxon>Dikarya</taxon>
        <taxon>Ascomycota</taxon>
        <taxon>Pezizomycotina</taxon>
        <taxon>Eurotiomycetes</taxon>
        <taxon>Eurotiomycetidae</taxon>
        <taxon>Eurotiales</taxon>
        <taxon>Aspergillaceae</taxon>
        <taxon>Penicillium</taxon>
    </lineage>
</organism>
<dbReference type="SUPFAM" id="SSF55931">
    <property type="entry name" value="Glutamine synthetase/guanido kinase"/>
    <property type="match status" value="1"/>
</dbReference>
<dbReference type="InterPro" id="IPR014746">
    <property type="entry name" value="Gln_synth/guanido_kin_cat_dom"/>
</dbReference>
<evidence type="ECO:0000256" key="2">
    <source>
        <dbReference type="ARBA" id="ARBA00022598"/>
    </source>
</evidence>
<accession>A0A1V6YW72</accession>
<evidence type="ECO:0000313" key="6">
    <source>
        <dbReference type="EMBL" id="OQE91432.1"/>
    </source>
</evidence>
<keyword evidence="2" id="KW-0436">Ligase</keyword>
<evidence type="ECO:0000256" key="4">
    <source>
        <dbReference type="RuleBase" id="RU000384"/>
    </source>
</evidence>
<dbReference type="InterPro" id="IPR008146">
    <property type="entry name" value="Gln_synth_cat_dom"/>
</dbReference>
<dbReference type="InterPro" id="IPR036651">
    <property type="entry name" value="Gln_synt_N_sf"/>
</dbReference>
<gene>
    <name evidence="6" type="ORF">PENNAL_c0009G08538</name>
</gene>
<evidence type="ECO:0000256" key="3">
    <source>
        <dbReference type="PROSITE-ProRule" id="PRU01331"/>
    </source>
</evidence>
<name>A0A1V6YW72_PENNA</name>
<proteinExistence type="inferred from homology"/>
<dbReference type="Proteomes" id="UP000191691">
    <property type="component" value="Unassembled WGS sequence"/>
</dbReference>
<reference evidence="7" key="1">
    <citation type="journal article" date="2017" name="Nat. Microbiol.">
        <title>Global analysis of biosynthetic gene clusters reveals vast potential of secondary metabolite production in Penicillium species.</title>
        <authorList>
            <person name="Nielsen J.C."/>
            <person name="Grijseels S."/>
            <person name="Prigent S."/>
            <person name="Ji B."/>
            <person name="Dainat J."/>
            <person name="Nielsen K.F."/>
            <person name="Frisvad J.C."/>
            <person name="Workman M."/>
            <person name="Nielsen J."/>
        </authorList>
    </citation>
    <scope>NUCLEOTIDE SEQUENCE [LARGE SCALE GENOMIC DNA]</scope>
    <source>
        <strain evidence="7">IBT 13039</strain>
    </source>
</reference>
<dbReference type="GO" id="GO:0004356">
    <property type="term" value="F:glutamine synthetase activity"/>
    <property type="evidence" value="ECO:0007669"/>
    <property type="project" value="InterPro"/>
</dbReference>
<evidence type="ECO:0000313" key="7">
    <source>
        <dbReference type="Proteomes" id="UP000191691"/>
    </source>
</evidence>
<dbReference type="EMBL" id="MOOB01000009">
    <property type="protein sequence ID" value="OQE91432.1"/>
    <property type="molecule type" value="Genomic_DNA"/>
</dbReference>
<dbReference type="SMART" id="SM01230">
    <property type="entry name" value="Gln-synt_C"/>
    <property type="match status" value="1"/>
</dbReference>
<dbReference type="STRING" id="60175.A0A1V6YW72"/>
<comment type="caution">
    <text evidence="6">The sequence shown here is derived from an EMBL/GenBank/DDBJ whole genome shotgun (WGS) entry which is preliminary data.</text>
</comment>
<dbReference type="Gene3D" id="3.10.20.70">
    <property type="entry name" value="Glutamine synthetase, N-terminal domain"/>
    <property type="match status" value="1"/>
</dbReference>
<protein>
    <recommendedName>
        <fullName evidence="1">Glutamine synthetase</fullName>
    </recommendedName>
</protein>
<evidence type="ECO:0000256" key="1">
    <source>
        <dbReference type="ARBA" id="ARBA00021364"/>
    </source>
</evidence>
<evidence type="ECO:0000259" key="5">
    <source>
        <dbReference type="PROSITE" id="PS51987"/>
    </source>
</evidence>
<dbReference type="OMA" id="WGSENRA"/>
<dbReference type="Pfam" id="PF00120">
    <property type="entry name" value="Gln-synt_C"/>
    <property type="match status" value="1"/>
</dbReference>
<keyword evidence="7" id="KW-1185">Reference proteome</keyword>
<dbReference type="GO" id="GO:0006542">
    <property type="term" value="P:glutamine biosynthetic process"/>
    <property type="evidence" value="ECO:0007669"/>
    <property type="project" value="InterPro"/>
</dbReference>
<dbReference type="PANTHER" id="PTHR43785">
    <property type="entry name" value="GAMMA-GLUTAMYLPUTRESCINE SYNTHETASE"/>
    <property type="match status" value="1"/>
</dbReference>
<dbReference type="PANTHER" id="PTHR43785:SF2">
    <property type="entry name" value="TYPE-1 GLUTAMINE SYNTHETASE 1"/>
    <property type="match status" value="1"/>
</dbReference>
<dbReference type="AlphaFoldDB" id="A0A1V6YW72"/>